<keyword evidence="4" id="KW-0808">Transferase</keyword>
<evidence type="ECO:0000256" key="3">
    <source>
        <dbReference type="ARBA" id="ARBA00022603"/>
    </source>
</evidence>
<accession>A0A9X1NAS8</accession>
<dbReference type="EMBL" id="JAJOMB010000001">
    <property type="protein sequence ID" value="MCD5309861.1"/>
    <property type="molecule type" value="Genomic_DNA"/>
</dbReference>
<evidence type="ECO:0000256" key="1">
    <source>
        <dbReference type="ARBA" id="ARBA00001541"/>
    </source>
</evidence>
<proteinExistence type="predicted"/>
<keyword evidence="8" id="KW-1185">Reference proteome</keyword>
<name>A0A9X1NAS8_9ACTN</name>
<dbReference type="SUPFAM" id="SSF53335">
    <property type="entry name" value="S-adenosyl-L-methionine-dependent methyltransferases"/>
    <property type="match status" value="1"/>
</dbReference>
<evidence type="ECO:0000256" key="2">
    <source>
        <dbReference type="ARBA" id="ARBA00012534"/>
    </source>
</evidence>
<evidence type="ECO:0000256" key="4">
    <source>
        <dbReference type="ARBA" id="ARBA00022679"/>
    </source>
</evidence>
<evidence type="ECO:0000313" key="7">
    <source>
        <dbReference type="EMBL" id="MCD5309861.1"/>
    </source>
</evidence>
<dbReference type="InterPro" id="IPR000780">
    <property type="entry name" value="CheR_MeTrfase"/>
</dbReference>
<evidence type="ECO:0000259" key="6">
    <source>
        <dbReference type="PROSITE" id="PS50123"/>
    </source>
</evidence>
<dbReference type="Pfam" id="PF03705">
    <property type="entry name" value="CheR_N"/>
    <property type="match status" value="1"/>
</dbReference>
<feature type="domain" description="CheR-type methyltransferase" evidence="6">
    <location>
        <begin position="1"/>
        <end position="272"/>
    </location>
</feature>
<dbReference type="RefSeq" id="WP_231438777.1">
    <property type="nucleotide sequence ID" value="NZ_JAJOMB010000001.1"/>
</dbReference>
<organism evidence="7 8">
    <name type="scientific">Kineosporia babensis</name>
    <dbReference type="NCBI Taxonomy" id="499548"/>
    <lineage>
        <taxon>Bacteria</taxon>
        <taxon>Bacillati</taxon>
        <taxon>Actinomycetota</taxon>
        <taxon>Actinomycetes</taxon>
        <taxon>Kineosporiales</taxon>
        <taxon>Kineosporiaceae</taxon>
        <taxon>Kineosporia</taxon>
    </lineage>
</organism>
<dbReference type="GO" id="GO:0008983">
    <property type="term" value="F:protein-glutamate O-methyltransferase activity"/>
    <property type="evidence" value="ECO:0007669"/>
    <property type="project" value="UniProtKB-EC"/>
</dbReference>
<dbReference type="SMART" id="SM00138">
    <property type="entry name" value="MeTrc"/>
    <property type="match status" value="1"/>
</dbReference>
<comment type="catalytic activity">
    <reaction evidence="1">
        <text>L-glutamyl-[protein] + S-adenosyl-L-methionine = [protein]-L-glutamate 5-O-methyl ester + S-adenosyl-L-homocysteine</text>
        <dbReference type="Rhea" id="RHEA:24452"/>
        <dbReference type="Rhea" id="RHEA-COMP:10208"/>
        <dbReference type="Rhea" id="RHEA-COMP:10311"/>
        <dbReference type="ChEBI" id="CHEBI:29973"/>
        <dbReference type="ChEBI" id="CHEBI:57856"/>
        <dbReference type="ChEBI" id="CHEBI:59789"/>
        <dbReference type="ChEBI" id="CHEBI:82795"/>
        <dbReference type="EC" id="2.1.1.80"/>
    </reaction>
</comment>
<dbReference type="InterPro" id="IPR050903">
    <property type="entry name" value="Bact_Chemotaxis_MeTrfase"/>
</dbReference>
<dbReference type="InterPro" id="IPR036804">
    <property type="entry name" value="CheR_N_sf"/>
</dbReference>
<dbReference type="InterPro" id="IPR022642">
    <property type="entry name" value="CheR_C"/>
</dbReference>
<dbReference type="AlphaFoldDB" id="A0A9X1NAS8"/>
<dbReference type="EC" id="2.1.1.80" evidence="2"/>
<dbReference type="Gene3D" id="1.10.155.10">
    <property type="entry name" value="Chemotaxis receptor methyltransferase CheR, N-terminal domain"/>
    <property type="match status" value="1"/>
</dbReference>
<dbReference type="GO" id="GO:0032259">
    <property type="term" value="P:methylation"/>
    <property type="evidence" value="ECO:0007669"/>
    <property type="project" value="UniProtKB-KW"/>
</dbReference>
<dbReference type="CDD" id="cd02440">
    <property type="entry name" value="AdoMet_MTases"/>
    <property type="match status" value="1"/>
</dbReference>
<keyword evidence="3" id="KW-0489">Methyltransferase</keyword>
<dbReference type="PANTHER" id="PTHR24422:SF21">
    <property type="entry name" value="CHEMOTAXIS PROTEIN METHYLTRANSFERASE 1"/>
    <property type="match status" value="1"/>
</dbReference>
<dbReference type="Gene3D" id="3.40.50.150">
    <property type="entry name" value="Vaccinia Virus protein VP39"/>
    <property type="match status" value="1"/>
</dbReference>
<reference evidence="7" key="1">
    <citation type="submission" date="2021-11" db="EMBL/GenBank/DDBJ databases">
        <title>Streptomyces corallinus and Kineosporia corallina sp. nov., two new coral-derived marine actinobacteria.</title>
        <authorList>
            <person name="Buangrab K."/>
            <person name="Sutthacheep M."/>
            <person name="Yeemin T."/>
            <person name="Harunari E."/>
            <person name="Igarashi Y."/>
            <person name="Sripreechasak P."/>
            <person name="Kanchanasin P."/>
            <person name="Tanasupawat S."/>
            <person name="Phongsopitanun W."/>
        </authorList>
    </citation>
    <scope>NUCLEOTIDE SEQUENCE</scope>
    <source>
        <strain evidence="7">JCM 31032</strain>
    </source>
</reference>
<dbReference type="InterPro" id="IPR022641">
    <property type="entry name" value="CheR_N"/>
</dbReference>
<dbReference type="PROSITE" id="PS50123">
    <property type="entry name" value="CHER"/>
    <property type="match status" value="1"/>
</dbReference>
<evidence type="ECO:0000256" key="5">
    <source>
        <dbReference type="ARBA" id="ARBA00022691"/>
    </source>
</evidence>
<gene>
    <name evidence="7" type="ORF">LR394_03065</name>
</gene>
<protein>
    <recommendedName>
        <fullName evidence="2">protein-glutamate O-methyltransferase</fullName>
        <ecNumber evidence="2">2.1.1.80</ecNumber>
    </recommendedName>
</protein>
<dbReference type="PRINTS" id="PR00996">
    <property type="entry name" value="CHERMTFRASE"/>
</dbReference>
<dbReference type="PANTHER" id="PTHR24422">
    <property type="entry name" value="CHEMOTAXIS PROTEIN METHYLTRANSFERASE"/>
    <property type="match status" value="1"/>
</dbReference>
<dbReference type="SUPFAM" id="SSF47757">
    <property type="entry name" value="Chemotaxis receptor methyltransferase CheR, N-terminal domain"/>
    <property type="match status" value="1"/>
</dbReference>
<dbReference type="Pfam" id="PF01739">
    <property type="entry name" value="CheR"/>
    <property type="match status" value="1"/>
</dbReference>
<dbReference type="Proteomes" id="UP001138997">
    <property type="component" value="Unassembled WGS sequence"/>
</dbReference>
<keyword evidence="5" id="KW-0949">S-adenosyl-L-methionine</keyword>
<dbReference type="InterPro" id="IPR029063">
    <property type="entry name" value="SAM-dependent_MTases_sf"/>
</dbReference>
<sequence>MSIADADFTYVATLVRKISSIDLHPGKEYLVESRLTPVARRFGDRDVGALVYRLRRNDRAATEAVIDAMTTNETSWFRDQEPFDAFSKIMLPELKRIGGSSLNIWSAASSSGQEAYSLAMLMLDWLPMHPGKTVKIHGTDISPTMVARATAGRYSQMEINRGMPVKYLLRYFTQAGRDWVIKPEVRALTSFRQGNLAEPPAGLPPMDIVFLRNVLIYFDQPTKRQVLGHVRRVLRPGGFLVLGGAESTLSLDDSFERVEAGKVMIFRNGEAI</sequence>
<evidence type="ECO:0000313" key="8">
    <source>
        <dbReference type="Proteomes" id="UP001138997"/>
    </source>
</evidence>
<comment type="caution">
    <text evidence="7">The sequence shown here is derived from an EMBL/GenBank/DDBJ whole genome shotgun (WGS) entry which is preliminary data.</text>
</comment>